<gene>
    <name evidence="1" type="ORF">S06H3_59838</name>
</gene>
<organism evidence="1">
    <name type="scientific">marine sediment metagenome</name>
    <dbReference type="NCBI Taxonomy" id="412755"/>
    <lineage>
        <taxon>unclassified sequences</taxon>
        <taxon>metagenomes</taxon>
        <taxon>ecological metagenomes</taxon>
    </lineage>
</organism>
<reference evidence="1" key="1">
    <citation type="journal article" date="2014" name="Front. Microbiol.">
        <title>High frequency of phylogenetically diverse reductive dehalogenase-homologous genes in deep subseafloor sedimentary metagenomes.</title>
        <authorList>
            <person name="Kawai M."/>
            <person name="Futagami T."/>
            <person name="Toyoda A."/>
            <person name="Takaki Y."/>
            <person name="Nishi S."/>
            <person name="Hori S."/>
            <person name="Arai W."/>
            <person name="Tsubouchi T."/>
            <person name="Morono Y."/>
            <person name="Uchiyama I."/>
            <person name="Ito T."/>
            <person name="Fujiyama A."/>
            <person name="Inagaki F."/>
            <person name="Takami H."/>
        </authorList>
    </citation>
    <scope>NUCLEOTIDE SEQUENCE</scope>
    <source>
        <strain evidence="1">Expedition CK06-06</strain>
    </source>
</reference>
<proteinExistence type="predicted"/>
<feature type="non-terminal residue" evidence="1">
    <location>
        <position position="1"/>
    </location>
</feature>
<accession>X1RA96</accession>
<evidence type="ECO:0000313" key="1">
    <source>
        <dbReference type="EMBL" id="GAI52499.1"/>
    </source>
</evidence>
<protein>
    <submittedName>
        <fullName evidence="1">Uncharacterized protein</fullName>
    </submittedName>
</protein>
<sequence>SYSAGRIKDIGAELNKPSLDWPDIGQWELEPYNNYVWLTSLGVKVVVLNYCAYHNRHILCDFVDSVPDVYQEEVRLGTVVGSGTPYINFDLNSMRSLHDFLCQEHNLDTDMMNTICGVIETELLDKLPIRHHKRSPLYGASAS</sequence>
<comment type="caution">
    <text evidence="1">The sequence shown here is derived from an EMBL/GenBank/DDBJ whole genome shotgun (WGS) entry which is preliminary data.</text>
</comment>
<dbReference type="EMBL" id="BARV01038946">
    <property type="protein sequence ID" value="GAI52499.1"/>
    <property type="molecule type" value="Genomic_DNA"/>
</dbReference>
<dbReference type="AlphaFoldDB" id="X1RA96"/>
<name>X1RA96_9ZZZZ</name>